<feature type="transmembrane region" description="Helical" evidence="7">
    <location>
        <begin position="215"/>
        <end position="238"/>
    </location>
</feature>
<feature type="transmembrane region" description="Helical" evidence="7">
    <location>
        <begin position="100"/>
        <end position="121"/>
    </location>
</feature>
<feature type="transmembrane region" description="Helical" evidence="7">
    <location>
        <begin position="250"/>
        <end position="268"/>
    </location>
</feature>
<name>A0ABP8U609_9ACTN</name>
<protein>
    <submittedName>
        <fullName evidence="9">DMT family transporter</fullName>
    </submittedName>
</protein>
<keyword evidence="4 7" id="KW-1133">Transmembrane helix</keyword>
<feature type="transmembrane region" description="Helical" evidence="7">
    <location>
        <begin position="73"/>
        <end position="94"/>
    </location>
</feature>
<evidence type="ECO:0000313" key="10">
    <source>
        <dbReference type="Proteomes" id="UP001501442"/>
    </source>
</evidence>
<dbReference type="InterPro" id="IPR000620">
    <property type="entry name" value="EamA_dom"/>
</dbReference>
<comment type="subcellular location">
    <subcellularLocation>
        <location evidence="1">Membrane</location>
        <topology evidence="1">Multi-pass membrane protein</topology>
    </subcellularLocation>
</comment>
<comment type="similarity">
    <text evidence="2">Belongs to the EamA transporter family.</text>
</comment>
<dbReference type="EMBL" id="BAABHK010000002">
    <property type="protein sequence ID" value="GAA4622555.1"/>
    <property type="molecule type" value="Genomic_DNA"/>
</dbReference>
<organism evidence="9 10">
    <name type="scientific">Actinoallomurus vinaceus</name>
    <dbReference type="NCBI Taxonomy" id="1080074"/>
    <lineage>
        <taxon>Bacteria</taxon>
        <taxon>Bacillati</taxon>
        <taxon>Actinomycetota</taxon>
        <taxon>Actinomycetes</taxon>
        <taxon>Streptosporangiales</taxon>
        <taxon>Thermomonosporaceae</taxon>
        <taxon>Actinoallomurus</taxon>
    </lineage>
</organism>
<dbReference type="SUPFAM" id="SSF103481">
    <property type="entry name" value="Multidrug resistance efflux transporter EmrE"/>
    <property type="match status" value="2"/>
</dbReference>
<feature type="domain" description="EamA" evidence="8">
    <location>
        <begin position="157"/>
        <end position="291"/>
    </location>
</feature>
<evidence type="ECO:0000256" key="6">
    <source>
        <dbReference type="SAM" id="MobiDB-lite"/>
    </source>
</evidence>
<comment type="caution">
    <text evidence="9">The sequence shown here is derived from an EMBL/GenBank/DDBJ whole genome shotgun (WGS) entry which is preliminary data.</text>
</comment>
<feature type="region of interest" description="Disordered" evidence="6">
    <location>
        <begin position="297"/>
        <end position="318"/>
    </location>
</feature>
<dbReference type="PANTHER" id="PTHR32322">
    <property type="entry name" value="INNER MEMBRANE TRANSPORTER"/>
    <property type="match status" value="1"/>
</dbReference>
<feature type="transmembrane region" description="Helical" evidence="7">
    <location>
        <begin position="40"/>
        <end position="61"/>
    </location>
</feature>
<keyword evidence="3 7" id="KW-0812">Transmembrane</keyword>
<evidence type="ECO:0000256" key="5">
    <source>
        <dbReference type="ARBA" id="ARBA00023136"/>
    </source>
</evidence>
<sequence length="318" mass="32715">MMTERPGETARWVPGFLVLSVIWGASFALIKVAIEAGVAPMWVAFWRCFFGLVALGAICVVRRAAPPRDRLVWAHALVVAALLNAVPFALFSYAETRVSSVVAGVVNATTPLTTLLFAVAVIPGERPTLRRSLGLLTGFGGVLLVLGSWRGLGGTMVGSLACLGATVCYGAGFTYTRRFFSGRTESAAVLSAVQILCATAELAVVTPLWAGPPGWPGAGAATALVVLGAVGTGLAYILNLGVIRAAGPTVAATVTYLTPLWSTLLGAVLLSEPLGWNTLTGGLVILTGVIVARSPRRDTGVSAPGSPGPRVPGARVRG</sequence>
<feature type="transmembrane region" description="Helical" evidence="7">
    <location>
        <begin position="274"/>
        <end position="292"/>
    </location>
</feature>
<dbReference type="Pfam" id="PF00892">
    <property type="entry name" value="EamA"/>
    <property type="match status" value="2"/>
</dbReference>
<proteinExistence type="inferred from homology"/>
<evidence type="ECO:0000256" key="4">
    <source>
        <dbReference type="ARBA" id="ARBA00022989"/>
    </source>
</evidence>
<dbReference type="InterPro" id="IPR050638">
    <property type="entry name" value="AA-Vitamin_Transporters"/>
</dbReference>
<dbReference type="Proteomes" id="UP001501442">
    <property type="component" value="Unassembled WGS sequence"/>
</dbReference>
<feature type="transmembrane region" description="Helical" evidence="7">
    <location>
        <begin position="12"/>
        <end position="34"/>
    </location>
</feature>
<evidence type="ECO:0000256" key="7">
    <source>
        <dbReference type="SAM" id="Phobius"/>
    </source>
</evidence>
<reference evidence="10" key="1">
    <citation type="journal article" date="2019" name="Int. J. Syst. Evol. Microbiol.">
        <title>The Global Catalogue of Microorganisms (GCM) 10K type strain sequencing project: providing services to taxonomists for standard genome sequencing and annotation.</title>
        <authorList>
            <consortium name="The Broad Institute Genomics Platform"/>
            <consortium name="The Broad Institute Genome Sequencing Center for Infectious Disease"/>
            <person name="Wu L."/>
            <person name="Ma J."/>
        </authorList>
    </citation>
    <scope>NUCLEOTIDE SEQUENCE [LARGE SCALE GENOMIC DNA]</scope>
    <source>
        <strain evidence="10">JCM 17939</strain>
    </source>
</reference>
<evidence type="ECO:0000256" key="3">
    <source>
        <dbReference type="ARBA" id="ARBA00022692"/>
    </source>
</evidence>
<keyword evidence="10" id="KW-1185">Reference proteome</keyword>
<evidence type="ECO:0000256" key="1">
    <source>
        <dbReference type="ARBA" id="ARBA00004141"/>
    </source>
</evidence>
<feature type="transmembrane region" description="Helical" evidence="7">
    <location>
        <begin position="133"/>
        <end position="150"/>
    </location>
</feature>
<gene>
    <name evidence="9" type="ORF">GCM10023196_015220</name>
</gene>
<evidence type="ECO:0000313" key="9">
    <source>
        <dbReference type="EMBL" id="GAA4622555.1"/>
    </source>
</evidence>
<evidence type="ECO:0000259" key="8">
    <source>
        <dbReference type="Pfam" id="PF00892"/>
    </source>
</evidence>
<accession>A0ABP8U609</accession>
<dbReference type="InterPro" id="IPR037185">
    <property type="entry name" value="EmrE-like"/>
</dbReference>
<keyword evidence="5 7" id="KW-0472">Membrane</keyword>
<feature type="transmembrane region" description="Helical" evidence="7">
    <location>
        <begin position="187"/>
        <end position="209"/>
    </location>
</feature>
<feature type="transmembrane region" description="Helical" evidence="7">
    <location>
        <begin position="156"/>
        <end position="175"/>
    </location>
</feature>
<evidence type="ECO:0000256" key="2">
    <source>
        <dbReference type="ARBA" id="ARBA00007362"/>
    </source>
</evidence>
<dbReference type="PANTHER" id="PTHR32322:SF2">
    <property type="entry name" value="EAMA DOMAIN-CONTAINING PROTEIN"/>
    <property type="match status" value="1"/>
</dbReference>
<feature type="domain" description="EamA" evidence="8">
    <location>
        <begin position="12"/>
        <end position="146"/>
    </location>
</feature>